<protein>
    <recommendedName>
        <fullName evidence="4">DUF4402 domain-containing protein</fullName>
    </recommendedName>
</protein>
<proteinExistence type="predicted"/>
<organism evidence="2 3">
    <name type="scientific">Brevundimonas kwangchunensis</name>
    <dbReference type="NCBI Taxonomy" id="322163"/>
    <lineage>
        <taxon>Bacteria</taxon>
        <taxon>Pseudomonadati</taxon>
        <taxon>Pseudomonadota</taxon>
        <taxon>Alphaproteobacteria</taxon>
        <taxon>Caulobacterales</taxon>
        <taxon>Caulobacteraceae</taxon>
        <taxon>Brevundimonas</taxon>
    </lineage>
</organism>
<evidence type="ECO:0000313" key="2">
    <source>
        <dbReference type="EMBL" id="GAA0620571.1"/>
    </source>
</evidence>
<feature type="signal peptide" evidence="1">
    <location>
        <begin position="1"/>
        <end position="23"/>
    </location>
</feature>
<dbReference type="InterPro" id="IPR025514">
    <property type="entry name" value="DUF4402"/>
</dbReference>
<evidence type="ECO:0008006" key="4">
    <source>
        <dbReference type="Google" id="ProtNLM"/>
    </source>
</evidence>
<keyword evidence="3" id="KW-1185">Reference proteome</keyword>
<name>A0ABN1GV51_9CAUL</name>
<accession>A0ABN1GV51</accession>
<gene>
    <name evidence="2" type="ORF">GCM10009422_15300</name>
</gene>
<dbReference type="RefSeq" id="WP_343792369.1">
    <property type="nucleotide sequence ID" value="NZ_BAAAGA010000003.1"/>
</dbReference>
<reference evidence="2 3" key="1">
    <citation type="journal article" date="2019" name="Int. J. Syst. Evol. Microbiol.">
        <title>The Global Catalogue of Microorganisms (GCM) 10K type strain sequencing project: providing services to taxonomists for standard genome sequencing and annotation.</title>
        <authorList>
            <consortium name="The Broad Institute Genomics Platform"/>
            <consortium name="The Broad Institute Genome Sequencing Center for Infectious Disease"/>
            <person name="Wu L."/>
            <person name="Ma J."/>
        </authorList>
    </citation>
    <scope>NUCLEOTIDE SEQUENCE [LARGE SCALE GENOMIC DNA]</scope>
    <source>
        <strain evidence="2 3">JCM 12928</strain>
    </source>
</reference>
<dbReference type="EMBL" id="BAAAGA010000003">
    <property type="protein sequence ID" value="GAA0620571.1"/>
    <property type="molecule type" value="Genomic_DNA"/>
</dbReference>
<evidence type="ECO:0000313" key="3">
    <source>
        <dbReference type="Proteomes" id="UP001501352"/>
    </source>
</evidence>
<feature type="chain" id="PRO_5047001918" description="DUF4402 domain-containing protein" evidence="1">
    <location>
        <begin position="24"/>
        <end position="176"/>
    </location>
</feature>
<dbReference type="Proteomes" id="UP001501352">
    <property type="component" value="Unassembled WGS sequence"/>
</dbReference>
<keyword evidence="1" id="KW-0732">Signal</keyword>
<sequence>MFIKSIAAAAALVTVAIAAPAMAQSSAQTTGTGSITVIRPLTITKNADLKFGTVVRPSTGSGTVTVSAAGARSVAGGVVGLSSGDTPQAAQFTVDGEGGQSISVTIPSTFSIANGSDTLTVTTSNNLSGSAATQTLSNSLGSAGSLSFRVGGSVPVASTSPTGTYSGTFTVSAAYN</sequence>
<evidence type="ECO:0000256" key="1">
    <source>
        <dbReference type="SAM" id="SignalP"/>
    </source>
</evidence>
<comment type="caution">
    <text evidence="2">The sequence shown here is derived from an EMBL/GenBank/DDBJ whole genome shotgun (WGS) entry which is preliminary data.</text>
</comment>
<dbReference type="Pfam" id="PF14352">
    <property type="entry name" value="DUF4402"/>
    <property type="match status" value="1"/>
</dbReference>